<name>A0A520KW60_9EURY</name>
<evidence type="ECO:0000256" key="6">
    <source>
        <dbReference type="ARBA" id="ARBA00047683"/>
    </source>
</evidence>
<proteinExistence type="inferred from homology"/>
<evidence type="ECO:0000259" key="8">
    <source>
        <dbReference type="Pfam" id="PF00425"/>
    </source>
</evidence>
<dbReference type="InterPro" id="IPR015890">
    <property type="entry name" value="Chorismate_C"/>
</dbReference>
<keyword evidence="4" id="KW-0028">Amino-acid biosynthesis</keyword>
<dbReference type="InterPro" id="IPR019999">
    <property type="entry name" value="Anth_synth_I-like"/>
</dbReference>
<sequence length="307" mass="34478">MKRKGELDIIKDQNSLNAKPKDSPTQKTQKIERDAEREEYIEMVEEAKMHVIDGDVIQVVISREERIKTDADPFDIYLKLRRLNPSPYMFFLEFNDVSTLIGASPETMSSIFRRKILINPIAGTIDRGKDEEEDKILAKKMLNDEKELAEHNMLVDLARNDVRRVSKRGSVKLEGYLDVLPYSHVQHIESEVSGELRDDISAFKAVESSFPAGTLSGAPKIRAMEIIDELEKSKRGAYGGGLGYFSVDGSADFAIVIRTAILNAAGKRRREVRIRAGAGIVADSIPEKEFLETEKKLEPLKSVLGLT</sequence>
<feature type="domain" description="Chorismate-utilising enzyme C-terminal" evidence="8">
    <location>
        <begin position="37"/>
        <end position="296"/>
    </location>
</feature>
<evidence type="ECO:0000256" key="7">
    <source>
        <dbReference type="SAM" id="MobiDB-lite"/>
    </source>
</evidence>
<evidence type="ECO:0000256" key="1">
    <source>
        <dbReference type="ARBA" id="ARBA00004873"/>
    </source>
</evidence>
<evidence type="ECO:0000256" key="2">
    <source>
        <dbReference type="ARBA" id="ARBA00009562"/>
    </source>
</evidence>
<dbReference type="AlphaFoldDB" id="A0A520KW60"/>
<feature type="compositionally biased region" description="Basic and acidic residues" evidence="7">
    <location>
        <begin position="1"/>
        <end position="11"/>
    </location>
</feature>
<dbReference type="UniPathway" id="UPA00035">
    <property type="reaction ID" value="UER00040"/>
</dbReference>
<dbReference type="GO" id="GO:0000162">
    <property type="term" value="P:L-tryptophan biosynthetic process"/>
    <property type="evidence" value="ECO:0007669"/>
    <property type="project" value="UniProtKB-UniPathway"/>
</dbReference>
<evidence type="ECO:0000313" key="9">
    <source>
        <dbReference type="EMBL" id="RZN68732.1"/>
    </source>
</evidence>
<feature type="region of interest" description="Disordered" evidence="7">
    <location>
        <begin position="1"/>
        <end position="33"/>
    </location>
</feature>
<dbReference type="PANTHER" id="PTHR11236:SF9">
    <property type="entry name" value="ANTHRANILATE SYNTHASE COMPONENT 1"/>
    <property type="match status" value="1"/>
</dbReference>
<reference evidence="9 10" key="1">
    <citation type="journal article" date="2019" name="Nat. Microbiol.">
        <title>Wide diversity of methane and short-chain alkane metabolisms in uncultured archaea.</title>
        <authorList>
            <person name="Borrel G."/>
            <person name="Adam P.S."/>
            <person name="McKay L.J."/>
            <person name="Chen L.X."/>
            <person name="Sierra-Garcia I.N."/>
            <person name="Sieber C.M."/>
            <person name="Letourneur Q."/>
            <person name="Ghozlane A."/>
            <person name="Andersen G.L."/>
            <person name="Li W.J."/>
            <person name="Hallam S.J."/>
            <person name="Muyzer G."/>
            <person name="de Oliveira V.M."/>
            <person name="Inskeep W.P."/>
            <person name="Banfield J.F."/>
            <person name="Gribaldo S."/>
        </authorList>
    </citation>
    <scope>NUCLEOTIDE SEQUENCE [LARGE SCALE GENOMIC DNA]</scope>
    <source>
        <strain evidence="9">NM1b</strain>
    </source>
</reference>
<gene>
    <name evidence="9" type="ORF">EF807_05420</name>
</gene>
<dbReference type="PANTHER" id="PTHR11236">
    <property type="entry name" value="AMINOBENZOATE/ANTHRANILATE SYNTHASE"/>
    <property type="match status" value="1"/>
</dbReference>
<dbReference type="Gene3D" id="3.60.120.10">
    <property type="entry name" value="Anthranilate synthase"/>
    <property type="match status" value="1"/>
</dbReference>
<comment type="caution">
    <text evidence="9">The sequence shown here is derived from an EMBL/GenBank/DDBJ whole genome shotgun (WGS) entry which is preliminary data.</text>
</comment>
<evidence type="ECO:0000313" key="10">
    <source>
        <dbReference type="Proteomes" id="UP000320766"/>
    </source>
</evidence>
<keyword evidence="9" id="KW-0456">Lyase</keyword>
<protein>
    <recommendedName>
        <fullName evidence="3">anthranilate synthase</fullName>
        <ecNumber evidence="3">4.1.3.27</ecNumber>
    </recommendedName>
</protein>
<evidence type="ECO:0000256" key="4">
    <source>
        <dbReference type="ARBA" id="ARBA00022822"/>
    </source>
</evidence>
<accession>A0A520KW60</accession>
<dbReference type="InterPro" id="IPR005801">
    <property type="entry name" value="ADC_synthase"/>
</dbReference>
<keyword evidence="5" id="KW-0057">Aromatic amino acid biosynthesis</keyword>
<dbReference type="Proteomes" id="UP000320766">
    <property type="component" value="Unassembled WGS sequence"/>
</dbReference>
<dbReference type="Pfam" id="PF00425">
    <property type="entry name" value="Chorismate_bind"/>
    <property type="match status" value="1"/>
</dbReference>
<dbReference type="EMBL" id="RXIL01000097">
    <property type="protein sequence ID" value="RZN68732.1"/>
    <property type="molecule type" value="Genomic_DNA"/>
</dbReference>
<comment type="pathway">
    <text evidence="1">Amino-acid biosynthesis; L-tryptophan biosynthesis; L-tryptophan from chorismate: step 1/5.</text>
</comment>
<evidence type="ECO:0000256" key="3">
    <source>
        <dbReference type="ARBA" id="ARBA00012266"/>
    </source>
</evidence>
<dbReference type="SUPFAM" id="SSF56322">
    <property type="entry name" value="ADC synthase"/>
    <property type="match status" value="1"/>
</dbReference>
<evidence type="ECO:0000256" key="5">
    <source>
        <dbReference type="ARBA" id="ARBA00023141"/>
    </source>
</evidence>
<dbReference type="EC" id="4.1.3.27" evidence="3"/>
<keyword evidence="4" id="KW-0822">Tryptophan biosynthesis</keyword>
<organism evidence="9 10">
    <name type="scientific">Candidatus Methanolliviera hydrocarbonicum</name>
    <dbReference type="NCBI Taxonomy" id="2491085"/>
    <lineage>
        <taxon>Archaea</taxon>
        <taxon>Methanobacteriati</taxon>
        <taxon>Methanobacteriota</taxon>
        <taxon>Candidatus Methanoliparia</taxon>
        <taxon>Candidatus Methanoliparales</taxon>
        <taxon>Candidatus Methanollivieraceae</taxon>
        <taxon>Candidatus Methanolliviera</taxon>
    </lineage>
</organism>
<comment type="catalytic activity">
    <reaction evidence="6">
        <text>chorismate + L-glutamine = anthranilate + pyruvate + L-glutamate + H(+)</text>
        <dbReference type="Rhea" id="RHEA:21732"/>
        <dbReference type="ChEBI" id="CHEBI:15361"/>
        <dbReference type="ChEBI" id="CHEBI:15378"/>
        <dbReference type="ChEBI" id="CHEBI:16567"/>
        <dbReference type="ChEBI" id="CHEBI:29748"/>
        <dbReference type="ChEBI" id="CHEBI:29985"/>
        <dbReference type="ChEBI" id="CHEBI:58359"/>
        <dbReference type="EC" id="4.1.3.27"/>
    </reaction>
</comment>
<feature type="compositionally biased region" description="Basic and acidic residues" evidence="7">
    <location>
        <begin position="19"/>
        <end position="33"/>
    </location>
</feature>
<dbReference type="PRINTS" id="PR00095">
    <property type="entry name" value="ANTSNTHASEI"/>
</dbReference>
<dbReference type="GO" id="GO:0004049">
    <property type="term" value="F:anthranilate synthase activity"/>
    <property type="evidence" value="ECO:0007669"/>
    <property type="project" value="UniProtKB-EC"/>
</dbReference>
<comment type="similarity">
    <text evidence="2">Belongs to the anthranilate synthase component I family.</text>
</comment>